<protein>
    <submittedName>
        <fullName evidence="5">Response regulator transcription factor</fullName>
    </submittedName>
</protein>
<dbReference type="SMART" id="SM00421">
    <property type="entry name" value="HTH_LUXR"/>
    <property type="match status" value="1"/>
</dbReference>
<dbReference type="OrthoDB" id="9780153at2"/>
<dbReference type="AlphaFoldDB" id="A0A5C7F796"/>
<keyword evidence="2" id="KW-0238">DNA-binding</keyword>
<evidence type="ECO:0000256" key="1">
    <source>
        <dbReference type="ARBA" id="ARBA00023015"/>
    </source>
</evidence>
<gene>
    <name evidence="5" type="ORF">FTX54_006345</name>
</gene>
<dbReference type="InterPro" id="IPR011006">
    <property type="entry name" value="CheY-like_superfamily"/>
</dbReference>
<evidence type="ECO:0000313" key="6">
    <source>
        <dbReference type="Proteomes" id="UP000321816"/>
    </source>
</evidence>
<dbReference type="Gene3D" id="3.40.50.2300">
    <property type="match status" value="1"/>
</dbReference>
<keyword evidence="3" id="KW-0804">Transcription</keyword>
<dbReference type="KEGG" id="ahal:FTX54_006345"/>
<sequence length="190" mass="21870">MKVLIGMEHELTTYGLIQLIKDLRPVEYIVTAKNGEEVLKNLRRYSFDLLIIQEALPGAISIKSLLNSVEEKTITTLICDDPVCENSAGADAVIFEKLPLDDWMKNLDRIIRGEKMQQSPSLINEETETLTRREEEVYRLKIQGYSVRESAGFLNISEKTIENHRRNIAKKLQLHSKRDWIEKGKILGFL</sequence>
<evidence type="ECO:0000313" key="5">
    <source>
        <dbReference type="EMBL" id="WWD81166.1"/>
    </source>
</evidence>
<dbReference type="CDD" id="cd06170">
    <property type="entry name" value="LuxR_C_like"/>
    <property type="match status" value="1"/>
</dbReference>
<dbReference type="EMBL" id="CP144914">
    <property type="protein sequence ID" value="WWD81166.1"/>
    <property type="molecule type" value="Genomic_DNA"/>
</dbReference>
<accession>A0A5C7F796</accession>
<feature type="domain" description="HTH luxR-type" evidence="4">
    <location>
        <begin position="123"/>
        <end position="188"/>
    </location>
</feature>
<evidence type="ECO:0000256" key="3">
    <source>
        <dbReference type="ARBA" id="ARBA00023163"/>
    </source>
</evidence>
<keyword evidence="1" id="KW-0805">Transcription regulation</keyword>
<dbReference type="PANTHER" id="PTHR44688:SF16">
    <property type="entry name" value="DNA-BINDING TRANSCRIPTIONAL ACTIVATOR DEVR_DOSR"/>
    <property type="match status" value="1"/>
</dbReference>
<dbReference type="InterPro" id="IPR016032">
    <property type="entry name" value="Sig_transdc_resp-reg_C-effctor"/>
</dbReference>
<evidence type="ECO:0000259" key="4">
    <source>
        <dbReference type="PROSITE" id="PS50043"/>
    </source>
</evidence>
<organism evidence="5 6">
    <name type="scientific">Alkalicoccus halolimnae</name>
    <dbReference type="NCBI Taxonomy" id="1667239"/>
    <lineage>
        <taxon>Bacteria</taxon>
        <taxon>Bacillati</taxon>
        <taxon>Bacillota</taxon>
        <taxon>Bacilli</taxon>
        <taxon>Bacillales</taxon>
        <taxon>Bacillaceae</taxon>
        <taxon>Alkalicoccus</taxon>
    </lineage>
</organism>
<proteinExistence type="predicted"/>
<dbReference type="RefSeq" id="WP_147803062.1">
    <property type="nucleotide sequence ID" value="NZ_CP144914.1"/>
</dbReference>
<reference evidence="5 6" key="1">
    <citation type="submission" date="2024-01" db="EMBL/GenBank/DDBJ databases">
        <title>Complete Genome Sequence of Alkalicoccus halolimnae BZ-SZ-XJ29T, a Moderately Halophilic Bacterium Isolated from a Salt Lake.</title>
        <authorList>
            <person name="Zhao B."/>
        </authorList>
    </citation>
    <scope>NUCLEOTIDE SEQUENCE [LARGE SCALE GENOMIC DNA]</scope>
    <source>
        <strain evidence="5 6">BZ-SZ-XJ29</strain>
    </source>
</reference>
<dbReference type="PROSITE" id="PS50043">
    <property type="entry name" value="HTH_LUXR_2"/>
    <property type="match status" value="1"/>
</dbReference>
<dbReference type="SUPFAM" id="SSF46894">
    <property type="entry name" value="C-terminal effector domain of the bipartite response regulators"/>
    <property type="match status" value="1"/>
</dbReference>
<dbReference type="GO" id="GO:0006355">
    <property type="term" value="P:regulation of DNA-templated transcription"/>
    <property type="evidence" value="ECO:0007669"/>
    <property type="project" value="InterPro"/>
</dbReference>
<evidence type="ECO:0000256" key="2">
    <source>
        <dbReference type="ARBA" id="ARBA00023125"/>
    </source>
</evidence>
<dbReference type="SUPFAM" id="SSF52172">
    <property type="entry name" value="CheY-like"/>
    <property type="match status" value="1"/>
</dbReference>
<dbReference type="PANTHER" id="PTHR44688">
    <property type="entry name" value="DNA-BINDING TRANSCRIPTIONAL ACTIVATOR DEVR_DOSR"/>
    <property type="match status" value="1"/>
</dbReference>
<keyword evidence="6" id="KW-1185">Reference proteome</keyword>
<dbReference type="GO" id="GO:0003677">
    <property type="term" value="F:DNA binding"/>
    <property type="evidence" value="ECO:0007669"/>
    <property type="project" value="UniProtKB-KW"/>
</dbReference>
<dbReference type="PRINTS" id="PR00038">
    <property type="entry name" value="HTHLUXR"/>
</dbReference>
<name>A0A5C7F796_9BACI</name>
<dbReference type="Pfam" id="PF00196">
    <property type="entry name" value="GerE"/>
    <property type="match status" value="1"/>
</dbReference>
<dbReference type="Proteomes" id="UP000321816">
    <property type="component" value="Chromosome"/>
</dbReference>
<dbReference type="InterPro" id="IPR000792">
    <property type="entry name" value="Tscrpt_reg_LuxR_C"/>
</dbReference>